<dbReference type="InterPro" id="IPR045055">
    <property type="entry name" value="DNA2/NAM7-like"/>
</dbReference>
<dbReference type="InterPro" id="IPR041677">
    <property type="entry name" value="DNA2/NAM7_AAA_11"/>
</dbReference>
<name>A0A0D2LAM8_9CHLO</name>
<accession>A0A0D2LAM8</accession>
<gene>
    <name evidence="2" type="ORF">MNEG_4110</name>
</gene>
<dbReference type="AlphaFoldDB" id="A0A0D2LAM8"/>
<dbReference type="OrthoDB" id="6513042at2759"/>
<dbReference type="PANTHER" id="PTHR10887:SF495">
    <property type="entry name" value="HELICASE SENATAXIN ISOFORM X1-RELATED"/>
    <property type="match status" value="1"/>
</dbReference>
<protein>
    <recommendedName>
        <fullName evidence="1">DNA2/NAM7 helicase helicase domain-containing protein</fullName>
    </recommendedName>
</protein>
<evidence type="ECO:0000259" key="1">
    <source>
        <dbReference type="Pfam" id="PF13086"/>
    </source>
</evidence>
<reference evidence="2 3" key="1">
    <citation type="journal article" date="2013" name="BMC Genomics">
        <title>Reconstruction of the lipid metabolism for the microalga Monoraphidium neglectum from its genome sequence reveals characteristics suitable for biofuel production.</title>
        <authorList>
            <person name="Bogen C."/>
            <person name="Al-Dilaimi A."/>
            <person name="Albersmeier A."/>
            <person name="Wichmann J."/>
            <person name="Grundmann M."/>
            <person name="Rupp O."/>
            <person name="Lauersen K.J."/>
            <person name="Blifernez-Klassen O."/>
            <person name="Kalinowski J."/>
            <person name="Goesmann A."/>
            <person name="Mussgnug J.H."/>
            <person name="Kruse O."/>
        </authorList>
    </citation>
    <scope>NUCLEOTIDE SEQUENCE [LARGE SCALE GENOMIC DNA]</scope>
    <source>
        <strain evidence="2 3">SAG 48.87</strain>
    </source>
</reference>
<dbReference type="EMBL" id="KK100772">
    <property type="protein sequence ID" value="KIZ03844.1"/>
    <property type="molecule type" value="Genomic_DNA"/>
</dbReference>
<dbReference type="RefSeq" id="XP_013902863.1">
    <property type="nucleotide sequence ID" value="XM_014047409.1"/>
</dbReference>
<dbReference type="PANTHER" id="PTHR10887">
    <property type="entry name" value="DNA2/NAM7 HELICASE FAMILY"/>
    <property type="match status" value="1"/>
</dbReference>
<dbReference type="SUPFAM" id="SSF52540">
    <property type="entry name" value="P-loop containing nucleoside triphosphate hydrolases"/>
    <property type="match status" value="1"/>
</dbReference>
<proteinExistence type="predicted"/>
<dbReference type="Pfam" id="PF13086">
    <property type="entry name" value="AAA_11"/>
    <property type="match status" value="1"/>
</dbReference>
<dbReference type="KEGG" id="mng:MNEG_4110"/>
<dbReference type="Gene3D" id="3.40.50.300">
    <property type="entry name" value="P-loop containing nucleotide triphosphate hydrolases"/>
    <property type="match status" value="1"/>
</dbReference>
<sequence>MATVLLNPLTLLHGPPGTGKTTTICGLIYYLRRTWGHRGTILVTAQSNIAVDNVLERSLAEFESHGQWHNAIHFAYLTAARSACCHLPPCCGLDVSPIDGLHIVRIGEPVRACLVTPASNASPI</sequence>
<dbReference type="GeneID" id="25736988"/>
<feature type="domain" description="DNA2/NAM7 helicase helicase" evidence="1">
    <location>
        <begin position="8"/>
        <end position="71"/>
    </location>
</feature>
<organism evidence="2 3">
    <name type="scientific">Monoraphidium neglectum</name>
    <dbReference type="NCBI Taxonomy" id="145388"/>
    <lineage>
        <taxon>Eukaryota</taxon>
        <taxon>Viridiplantae</taxon>
        <taxon>Chlorophyta</taxon>
        <taxon>core chlorophytes</taxon>
        <taxon>Chlorophyceae</taxon>
        <taxon>CS clade</taxon>
        <taxon>Sphaeropleales</taxon>
        <taxon>Selenastraceae</taxon>
        <taxon>Monoraphidium</taxon>
    </lineage>
</organism>
<dbReference type="STRING" id="145388.A0A0D2LAM8"/>
<dbReference type="Proteomes" id="UP000054498">
    <property type="component" value="Unassembled WGS sequence"/>
</dbReference>
<dbReference type="GO" id="GO:0004386">
    <property type="term" value="F:helicase activity"/>
    <property type="evidence" value="ECO:0007669"/>
    <property type="project" value="InterPro"/>
</dbReference>
<keyword evidence="3" id="KW-1185">Reference proteome</keyword>
<evidence type="ECO:0000313" key="3">
    <source>
        <dbReference type="Proteomes" id="UP000054498"/>
    </source>
</evidence>
<evidence type="ECO:0000313" key="2">
    <source>
        <dbReference type="EMBL" id="KIZ03844.1"/>
    </source>
</evidence>
<dbReference type="InterPro" id="IPR027417">
    <property type="entry name" value="P-loop_NTPase"/>
</dbReference>